<feature type="region of interest" description="Disordered" evidence="2">
    <location>
        <begin position="509"/>
        <end position="531"/>
    </location>
</feature>
<evidence type="ECO:0000256" key="2">
    <source>
        <dbReference type="SAM" id="MobiDB-lite"/>
    </source>
</evidence>
<dbReference type="SUPFAM" id="SSF48371">
    <property type="entry name" value="ARM repeat"/>
    <property type="match status" value="1"/>
</dbReference>
<dbReference type="InterPro" id="IPR039874">
    <property type="entry name" value="WAPL"/>
</dbReference>
<feature type="region of interest" description="Disordered" evidence="2">
    <location>
        <begin position="90"/>
        <end position="109"/>
    </location>
</feature>
<keyword evidence="4" id="KW-1185">Reference proteome</keyword>
<dbReference type="InterPro" id="IPR012502">
    <property type="entry name" value="WAPL_dom"/>
</dbReference>
<evidence type="ECO:0000256" key="1">
    <source>
        <dbReference type="ARBA" id="ARBA00006854"/>
    </source>
</evidence>
<dbReference type="PANTHER" id="PTHR22100:SF13">
    <property type="entry name" value="WINGS APART-LIKE PROTEIN HOMOLOG"/>
    <property type="match status" value="1"/>
</dbReference>
<reference evidence="5" key="1">
    <citation type="submission" date="2017-02" db="UniProtKB">
        <authorList>
            <consortium name="WormBaseParasite"/>
        </authorList>
    </citation>
    <scope>IDENTIFICATION</scope>
</reference>
<accession>A0A0N5A3J8</accession>
<dbReference type="PANTHER" id="PTHR22100">
    <property type="entry name" value="WINGS APART-LIKE PROTEIN HOMOLOG"/>
    <property type="match status" value="1"/>
</dbReference>
<dbReference type="InterPro" id="IPR022771">
    <property type="entry name" value="WAPL_C"/>
</dbReference>
<dbReference type="STRING" id="131310.A0A0N5A3J8"/>
<dbReference type="PROSITE" id="PS51271">
    <property type="entry name" value="WAPL"/>
    <property type="match status" value="1"/>
</dbReference>
<evidence type="ECO:0000313" key="5">
    <source>
        <dbReference type="WBParaSite" id="PTRK_0001620300.1"/>
    </source>
</evidence>
<dbReference type="WBParaSite" id="PTRK_0001620300.1">
    <property type="protein sequence ID" value="PTRK_0001620300.1"/>
    <property type="gene ID" value="PTRK_0001620300"/>
</dbReference>
<dbReference type="Gene3D" id="1.25.10.10">
    <property type="entry name" value="Leucine-rich Repeat Variant"/>
    <property type="match status" value="1"/>
</dbReference>
<dbReference type="InterPro" id="IPR016024">
    <property type="entry name" value="ARM-type_fold"/>
</dbReference>
<feature type="compositionally biased region" description="Acidic residues" evidence="2">
    <location>
        <begin position="509"/>
        <end position="523"/>
    </location>
</feature>
<feature type="compositionally biased region" description="Basic and acidic residues" evidence="2">
    <location>
        <begin position="91"/>
        <end position="106"/>
    </location>
</feature>
<feature type="domain" description="WAPL" evidence="3">
    <location>
        <begin position="101"/>
        <end position="617"/>
    </location>
</feature>
<feature type="region of interest" description="Disordered" evidence="2">
    <location>
        <begin position="1"/>
        <end position="32"/>
    </location>
</feature>
<dbReference type="Pfam" id="PF07814">
    <property type="entry name" value="WAPL"/>
    <property type="match status" value="1"/>
</dbReference>
<evidence type="ECO:0000313" key="4">
    <source>
        <dbReference type="Proteomes" id="UP000038045"/>
    </source>
</evidence>
<dbReference type="Proteomes" id="UP000038045">
    <property type="component" value="Unplaced"/>
</dbReference>
<proteinExistence type="inferred from homology"/>
<sequence length="643" mass="73121">MKRSLPIFKRDKQEDTASEEGTDVYSFPDDSSEGCVKKACLTKSHLSKSTSTGETFKFLKNSKNPIMFKHAFNGSDAIIVSNTDLATCNKNRTEDNTKSSQDKYGDTSECNIEGRSPRIAKENGEAADHKNDVLYVMSGLKESNVNVKILSAIHLARKCSEPEFRHFCRSQDVFDLFLNHTKDMIDSNPAMALVISTVLYLLSRDKGQFPFSDKAANAILHLLKVNSDSGDEYLKAKNKIKVIFEKWIETANSNTTKQIKFDLTDEKLCPKNITLEALVFICISNGSTKFRDSIKANGILEWVIDEFDIVTNKCVDKKDVSCRQLNILLRILHNMCTNHKNNKYFITNHNSHSCLKSLENLVTFFTNILENDCKNEPMNNELSHTFQLVLNILVALTEENELSCVVLGKSDDFLQRLCQVICNFGPQYISEKYRFSLTIACSGCLANIIESCGRIRKKVLGLKCNYYDGETKTIEEDNVIVAFTKHFKYWESKITLIDEDMDNMLDIENDLENDDSTSDDDETNNSKKDNQARKEMIKLRNEQKERDCDALFTQAAEKYATSHMEANLLASFSAINIGLLIEDDEDIADSIRKYLPGEDFLALITLLYRFLEFTHQLNQPNCNACTKAINKIIETLSNFDLLR</sequence>
<comment type="similarity">
    <text evidence="1">Belongs to the WAPL family.</text>
</comment>
<name>A0A0N5A3J8_PARTI</name>
<protein>
    <submittedName>
        <fullName evidence="5">WAPL domain-containing protein</fullName>
    </submittedName>
</protein>
<dbReference type="InterPro" id="IPR011989">
    <property type="entry name" value="ARM-like"/>
</dbReference>
<dbReference type="AlphaFoldDB" id="A0A0N5A3J8"/>
<evidence type="ECO:0000259" key="3">
    <source>
        <dbReference type="PROSITE" id="PS51271"/>
    </source>
</evidence>
<organism evidence="4 5">
    <name type="scientific">Parastrongyloides trichosuri</name>
    <name type="common">Possum-specific nematode worm</name>
    <dbReference type="NCBI Taxonomy" id="131310"/>
    <lineage>
        <taxon>Eukaryota</taxon>
        <taxon>Metazoa</taxon>
        <taxon>Ecdysozoa</taxon>
        <taxon>Nematoda</taxon>
        <taxon>Chromadorea</taxon>
        <taxon>Rhabditida</taxon>
        <taxon>Tylenchina</taxon>
        <taxon>Panagrolaimomorpha</taxon>
        <taxon>Strongyloidoidea</taxon>
        <taxon>Strongyloididae</taxon>
        <taxon>Parastrongyloides</taxon>
    </lineage>
</organism>